<name>A0A839QTK7_9MICO</name>
<accession>A0A839QTK7</accession>
<gene>
    <name evidence="1" type="ORF">FHX50_001941</name>
</gene>
<dbReference type="RefSeq" id="WP_183376994.1">
    <property type="nucleotide sequence ID" value="NZ_CBCSFZ010000050.1"/>
</dbReference>
<reference evidence="1 2" key="1">
    <citation type="submission" date="2020-08" db="EMBL/GenBank/DDBJ databases">
        <title>Sequencing the genomes of 1000 actinobacteria strains.</title>
        <authorList>
            <person name="Klenk H.-P."/>
        </authorList>
    </citation>
    <scope>NUCLEOTIDE SEQUENCE [LARGE SCALE GENOMIC DNA]</scope>
    <source>
        <strain evidence="1 2">DSM 23040</strain>
    </source>
</reference>
<protein>
    <submittedName>
        <fullName evidence="1">Uncharacterized protein</fullName>
    </submittedName>
</protein>
<evidence type="ECO:0000313" key="1">
    <source>
        <dbReference type="EMBL" id="MBB3023644.1"/>
    </source>
</evidence>
<dbReference type="Proteomes" id="UP000568050">
    <property type="component" value="Unassembled WGS sequence"/>
</dbReference>
<organism evidence="1 2">
    <name type="scientific">Helcobacillus massiliensis</name>
    <dbReference type="NCBI Taxonomy" id="521392"/>
    <lineage>
        <taxon>Bacteria</taxon>
        <taxon>Bacillati</taxon>
        <taxon>Actinomycetota</taxon>
        <taxon>Actinomycetes</taxon>
        <taxon>Micrococcales</taxon>
        <taxon>Dermabacteraceae</taxon>
        <taxon>Helcobacillus</taxon>
    </lineage>
</organism>
<comment type="caution">
    <text evidence="1">The sequence shown here is derived from an EMBL/GenBank/DDBJ whole genome shotgun (WGS) entry which is preliminary data.</text>
</comment>
<proteinExistence type="predicted"/>
<dbReference type="AlphaFoldDB" id="A0A839QTK7"/>
<sequence length="111" mass="11764">MFMTGIALLADFTALAPGEGGVGGFRMSLRSQSTAPTRDTSTPPVITLVHICDTDKVEQWEQTVSALDGSATIHYAGMAELVGDPHHDRSVIEVVAAQVSLDISDALRLAR</sequence>
<evidence type="ECO:0000313" key="2">
    <source>
        <dbReference type="Proteomes" id="UP000568050"/>
    </source>
</evidence>
<dbReference type="EMBL" id="JACHWP010000008">
    <property type="protein sequence ID" value="MBB3023644.1"/>
    <property type="molecule type" value="Genomic_DNA"/>
</dbReference>
<keyword evidence="2" id="KW-1185">Reference proteome</keyword>